<keyword evidence="3 7" id="KW-0812">Transmembrane</keyword>
<feature type="domain" description="Major facilitator superfamily (MFS) profile" evidence="8">
    <location>
        <begin position="1"/>
        <end position="516"/>
    </location>
</feature>
<evidence type="ECO:0000256" key="5">
    <source>
        <dbReference type="ARBA" id="ARBA00023136"/>
    </source>
</evidence>
<feature type="transmembrane region" description="Helical" evidence="7">
    <location>
        <begin position="96"/>
        <end position="114"/>
    </location>
</feature>
<dbReference type="EMBL" id="JAAMPI010002152">
    <property type="protein sequence ID" value="KAF4618002.1"/>
    <property type="molecule type" value="Genomic_DNA"/>
</dbReference>
<dbReference type="FunFam" id="1.20.1250.20:FF:000196">
    <property type="entry name" value="MFS toxin efflux pump (AflT)"/>
    <property type="match status" value="1"/>
</dbReference>
<keyword evidence="10" id="KW-1185">Reference proteome</keyword>
<dbReference type="GO" id="GO:0005886">
    <property type="term" value="C:plasma membrane"/>
    <property type="evidence" value="ECO:0007669"/>
    <property type="project" value="TreeGrafter"/>
</dbReference>
<feature type="compositionally biased region" description="Polar residues" evidence="6">
    <location>
        <begin position="1"/>
        <end position="13"/>
    </location>
</feature>
<feature type="transmembrane region" description="Helical" evidence="7">
    <location>
        <begin position="255"/>
        <end position="274"/>
    </location>
</feature>
<evidence type="ECO:0000256" key="1">
    <source>
        <dbReference type="ARBA" id="ARBA00004141"/>
    </source>
</evidence>
<dbReference type="PROSITE" id="PS50850">
    <property type="entry name" value="MFS"/>
    <property type="match status" value="1"/>
</dbReference>
<feature type="transmembrane region" description="Helical" evidence="7">
    <location>
        <begin position="185"/>
        <end position="205"/>
    </location>
</feature>
<name>A0A8H4QV78_9HELO</name>
<protein>
    <recommendedName>
        <fullName evidence="8">Major facilitator superfamily (MFS) profile domain-containing protein</fullName>
    </recommendedName>
</protein>
<evidence type="ECO:0000256" key="6">
    <source>
        <dbReference type="SAM" id="MobiDB-lite"/>
    </source>
</evidence>
<dbReference type="InterPro" id="IPR020846">
    <property type="entry name" value="MFS_dom"/>
</dbReference>
<dbReference type="Pfam" id="PF07690">
    <property type="entry name" value="MFS_1"/>
    <property type="match status" value="1"/>
</dbReference>
<feature type="transmembrane region" description="Helical" evidence="7">
    <location>
        <begin position="53"/>
        <end position="76"/>
    </location>
</feature>
<dbReference type="InterPro" id="IPR036259">
    <property type="entry name" value="MFS_trans_sf"/>
</dbReference>
<dbReference type="AlphaFoldDB" id="A0A8H4QV78"/>
<evidence type="ECO:0000256" key="7">
    <source>
        <dbReference type="SAM" id="Phobius"/>
    </source>
</evidence>
<comment type="caution">
    <text evidence="9">The sequence shown here is derived from an EMBL/GenBank/DDBJ whole genome shotgun (WGS) entry which is preliminary data.</text>
</comment>
<feature type="transmembrane region" description="Helical" evidence="7">
    <location>
        <begin position="388"/>
        <end position="407"/>
    </location>
</feature>
<organism evidence="9 10">
    <name type="scientific">Cudoniella acicularis</name>
    <dbReference type="NCBI Taxonomy" id="354080"/>
    <lineage>
        <taxon>Eukaryota</taxon>
        <taxon>Fungi</taxon>
        <taxon>Dikarya</taxon>
        <taxon>Ascomycota</taxon>
        <taxon>Pezizomycotina</taxon>
        <taxon>Leotiomycetes</taxon>
        <taxon>Helotiales</taxon>
        <taxon>Tricladiaceae</taxon>
        <taxon>Cudoniella</taxon>
    </lineage>
</organism>
<proteinExistence type="predicted"/>
<dbReference type="PANTHER" id="PTHR23501:SF177">
    <property type="entry name" value="MAJOR FACILITATOR SUPERFAMILY (MFS) PROFILE DOMAIN-CONTAINING PROTEIN-RELATED"/>
    <property type="match status" value="1"/>
</dbReference>
<accession>A0A8H4QV78</accession>
<evidence type="ECO:0000256" key="2">
    <source>
        <dbReference type="ARBA" id="ARBA00022448"/>
    </source>
</evidence>
<comment type="subcellular location">
    <subcellularLocation>
        <location evidence="1">Membrane</location>
        <topology evidence="1">Multi-pass membrane protein</topology>
    </subcellularLocation>
</comment>
<gene>
    <name evidence="9" type="ORF">G7Y89_g15001</name>
</gene>
<feature type="transmembrane region" description="Helical" evidence="7">
    <location>
        <begin position="153"/>
        <end position="173"/>
    </location>
</feature>
<keyword evidence="5 7" id="KW-0472">Membrane</keyword>
<feature type="compositionally biased region" description="Basic and acidic residues" evidence="6">
    <location>
        <begin position="25"/>
        <end position="36"/>
    </location>
</feature>
<evidence type="ECO:0000313" key="10">
    <source>
        <dbReference type="Proteomes" id="UP000566819"/>
    </source>
</evidence>
<evidence type="ECO:0000256" key="3">
    <source>
        <dbReference type="ARBA" id="ARBA00022692"/>
    </source>
</evidence>
<evidence type="ECO:0000313" key="9">
    <source>
        <dbReference type="EMBL" id="KAF4618002.1"/>
    </source>
</evidence>
<feature type="transmembrane region" description="Helical" evidence="7">
    <location>
        <begin position="126"/>
        <end position="147"/>
    </location>
</feature>
<dbReference type="GO" id="GO:0022857">
    <property type="term" value="F:transmembrane transporter activity"/>
    <property type="evidence" value="ECO:0007669"/>
    <property type="project" value="InterPro"/>
</dbReference>
<dbReference type="Gene3D" id="1.20.1720.10">
    <property type="entry name" value="Multidrug resistance protein D"/>
    <property type="match status" value="1"/>
</dbReference>
<evidence type="ECO:0000256" key="4">
    <source>
        <dbReference type="ARBA" id="ARBA00022989"/>
    </source>
</evidence>
<dbReference type="SUPFAM" id="SSF103473">
    <property type="entry name" value="MFS general substrate transporter"/>
    <property type="match status" value="1"/>
</dbReference>
<sequence length="520" mass="55448">MSTTPTSSTTEKVNGTALADVGEEPEGKGDVEQGKEQVDTADDVGEYPKGFRLAMVVLALVLAVFLVALDLLYLASQTNSTAWIRLGVYKFFPIKASFMTAIAIFELGSLICGVSQNSSMLIAGRAIAGLGASGISTGCYTIVAFAAPPQLRPAFTGIMGATFGAGSVVGPLLGGVFTGRVSWRWCFYINLPIGVPSIVVILLLFKTPSTAQPLKAPLLEKVLQMDFSGTSLIMAATICYLLAMEWGGTTKAWNSASVIAVLVLFPVLIFVFILNEWWQGEKAQLTFRILKNRAMLAVSLFAGSFFTLLYYLPIYFQAIDGASAQASGVHNLPLIIAMTITTIASGGLISAFGHYVPILVSGGVVTTIGMGMIYTLQVGSKSSHWIGYQVLAGLGIGFAFQVPQIVAQSICELPEVSHYTAISLFFQMMGGTFFISAAESIFSNKLVKHLKVNVPEIDPKIVIGLGATQFRNSLPVAAIPGVVLSYMQSLHPVFILATTLAGVATLVSLIARWEKIKIRI</sequence>
<feature type="transmembrane region" description="Helical" evidence="7">
    <location>
        <begin position="493"/>
        <end position="511"/>
    </location>
</feature>
<reference evidence="9 10" key="1">
    <citation type="submission" date="2020-03" db="EMBL/GenBank/DDBJ databases">
        <title>Draft Genome Sequence of Cudoniella acicularis.</title>
        <authorList>
            <person name="Buettner E."/>
            <person name="Kellner H."/>
        </authorList>
    </citation>
    <scope>NUCLEOTIDE SEQUENCE [LARGE SCALE GENOMIC DNA]</scope>
    <source>
        <strain evidence="9 10">DSM 108380</strain>
    </source>
</reference>
<feature type="transmembrane region" description="Helical" evidence="7">
    <location>
        <begin position="419"/>
        <end position="442"/>
    </location>
</feature>
<keyword evidence="2" id="KW-0813">Transport</keyword>
<keyword evidence="4 7" id="KW-1133">Transmembrane helix</keyword>
<feature type="transmembrane region" description="Helical" evidence="7">
    <location>
        <begin position="294"/>
        <end position="312"/>
    </location>
</feature>
<evidence type="ECO:0000259" key="8">
    <source>
        <dbReference type="PROSITE" id="PS50850"/>
    </source>
</evidence>
<feature type="transmembrane region" description="Helical" evidence="7">
    <location>
        <begin position="332"/>
        <end position="352"/>
    </location>
</feature>
<feature type="region of interest" description="Disordered" evidence="6">
    <location>
        <begin position="1"/>
        <end position="36"/>
    </location>
</feature>
<dbReference type="Gene3D" id="1.20.1250.20">
    <property type="entry name" value="MFS general substrate transporter like domains"/>
    <property type="match status" value="1"/>
</dbReference>
<feature type="transmembrane region" description="Helical" evidence="7">
    <location>
        <begin position="358"/>
        <end position="376"/>
    </location>
</feature>
<dbReference type="OrthoDB" id="10021397at2759"/>
<dbReference type="InterPro" id="IPR011701">
    <property type="entry name" value="MFS"/>
</dbReference>
<dbReference type="Proteomes" id="UP000566819">
    <property type="component" value="Unassembled WGS sequence"/>
</dbReference>
<dbReference type="PANTHER" id="PTHR23501">
    <property type="entry name" value="MAJOR FACILITATOR SUPERFAMILY"/>
    <property type="match status" value="1"/>
</dbReference>